<sequence>MHASDIRQAKRGRGQPACSESHASDRAGAPQRRCSTPPKGERRGITRPCARPKNREGCWACRADATAYCRRRGRLEYPHRRVFSLHSEYESSPDFRGRDGGVAASTSLAWISGNGSAPSHQSPLTSSPPRVLHKNKGRPTSRRRTSLYLEPTDGLSSSEGEEAYCARTRARRRRRKHLTSRALVLKPGELHILHVRPLNHRRKRAHLRDRHTLSLLFALCDHGVEPEALAAPSVTFPSPPNHRCSSSSHQSLALGPFSQTIATAAAFSILYGAPNPWIQKEEGRRGRGS</sequence>
<reference evidence="2" key="1">
    <citation type="submission" date="2021-03" db="EMBL/GenBank/DDBJ databases">
        <authorList>
            <person name="Li Z."/>
            <person name="Yang C."/>
        </authorList>
    </citation>
    <scope>NUCLEOTIDE SEQUENCE</scope>
    <source>
        <strain evidence="2">Dzin_1.0</strain>
        <tissue evidence="2">Leaf</tissue>
    </source>
</reference>
<dbReference type="Proteomes" id="UP001085076">
    <property type="component" value="Miscellaneous, Linkage group lg01"/>
</dbReference>
<feature type="compositionally biased region" description="Basic residues" evidence="1">
    <location>
        <begin position="131"/>
        <end position="145"/>
    </location>
</feature>
<evidence type="ECO:0000256" key="1">
    <source>
        <dbReference type="SAM" id="MobiDB-lite"/>
    </source>
</evidence>
<dbReference type="AlphaFoldDB" id="A0A9D5D8V9"/>
<feature type="region of interest" description="Disordered" evidence="1">
    <location>
        <begin position="1"/>
        <end position="50"/>
    </location>
</feature>
<dbReference type="EMBL" id="JAGGNH010000001">
    <property type="protein sequence ID" value="KAJ0986307.1"/>
    <property type="molecule type" value="Genomic_DNA"/>
</dbReference>
<keyword evidence="3" id="KW-1185">Reference proteome</keyword>
<accession>A0A9D5D8V9</accession>
<comment type="caution">
    <text evidence="2">The sequence shown here is derived from an EMBL/GenBank/DDBJ whole genome shotgun (WGS) entry which is preliminary data.</text>
</comment>
<reference evidence="2" key="2">
    <citation type="journal article" date="2022" name="Hortic Res">
        <title>The genome of Dioscorea zingiberensis sheds light on the biosynthesis, origin and evolution of the medicinally important diosgenin saponins.</title>
        <authorList>
            <person name="Li Y."/>
            <person name="Tan C."/>
            <person name="Li Z."/>
            <person name="Guo J."/>
            <person name="Li S."/>
            <person name="Chen X."/>
            <person name="Wang C."/>
            <person name="Dai X."/>
            <person name="Yang H."/>
            <person name="Song W."/>
            <person name="Hou L."/>
            <person name="Xu J."/>
            <person name="Tong Z."/>
            <person name="Xu A."/>
            <person name="Yuan X."/>
            <person name="Wang W."/>
            <person name="Yang Q."/>
            <person name="Chen L."/>
            <person name="Sun Z."/>
            <person name="Wang K."/>
            <person name="Pan B."/>
            <person name="Chen J."/>
            <person name="Bao Y."/>
            <person name="Liu F."/>
            <person name="Qi X."/>
            <person name="Gang D.R."/>
            <person name="Wen J."/>
            <person name="Li J."/>
        </authorList>
    </citation>
    <scope>NUCLEOTIDE SEQUENCE</scope>
    <source>
        <strain evidence="2">Dzin_1.0</strain>
    </source>
</reference>
<evidence type="ECO:0000313" key="3">
    <source>
        <dbReference type="Proteomes" id="UP001085076"/>
    </source>
</evidence>
<organism evidence="2 3">
    <name type="scientific">Dioscorea zingiberensis</name>
    <dbReference type="NCBI Taxonomy" id="325984"/>
    <lineage>
        <taxon>Eukaryota</taxon>
        <taxon>Viridiplantae</taxon>
        <taxon>Streptophyta</taxon>
        <taxon>Embryophyta</taxon>
        <taxon>Tracheophyta</taxon>
        <taxon>Spermatophyta</taxon>
        <taxon>Magnoliopsida</taxon>
        <taxon>Liliopsida</taxon>
        <taxon>Dioscoreales</taxon>
        <taxon>Dioscoreaceae</taxon>
        <taxon>Dioscorea</taxon>
    </lineage>
</organism>
<feature type="compositionally biased region" description="Polar residues" evidence="1">
    <location>
        <begin position="113"/>
        <end position="128"/>
    </location>
</feature>
<name>A0A9D5D8V9_9LILI</name>
<protein>
    <submittedName>
        <fullName evidence="2">Uncharacterized protein</fullName>
    </submittedName>
</protein>
<feature type="region of interest" description="Disordered" evidence="1">
    <location>
        <begin position="113"/>
        <end position="145"/>
    </location>
</feature>
<gene>
    <name evidence="2" type="ORF">J5N97_004663</name>
</gene>
<evidence type="ECO:0000313" key="2">
    <source>
        <dbReference type="EMBL" id="KAJ0986307.1"/>
    </source>
</evidence>
<proteinExistence type="predicted"/>